<organism evidence="2">
    <name type="scientific">Brachypodium distachyon</name>
    <name type="common">Purple false brome</name>
    <name type="synonym">Trachynia distachya</name>
    <dbReference type="NCBI Taxonomy" id="15368"/>
    <lineage>
        <taxon>Eukaryota</taxon>
        <taxon>Viridiplantae</taxon>
        <taxon>Streptophyta</taxon>
        <taxon>Embryophyta</taxon>
        <taxon>Tracheophyta</taxon>
        <taxon>Spermatophyta</taxon>
        <taxon>Magnoliopsida</taxon>
        <taxon>Liliopsida</taxon>
        <taxon>Poales</taxon>
        <taxon>Poaceae</taxon>
        <taxon>BOP clade</taxon>
        <taxon>Pooideae</taxon>
        <taxon>Stipodae</taxon>
        <taxon>Brachypodieae</taxon>
        <taxon>Brachypodium</taxon>
    </lineage>
</organism>
<reference evidence="2" key="2">
    <citation type="submission" date="2017-06" db="EMBL/GenBank/DDBJ databases">
        <title>WGS assembly of Brachypodium distachyon.</title>
        <authorList>
            <consortium name="The International Brachypodium Initiative"/>
            <person name="Lucas S."/>
            <person name="Harmon-Smith M."/>
            <person name="Lail K."/>
            <person name="Tice H."/>
            <person name="Grimwood J."/>
            <person name="Bruce D."/>
            <person name="Barry K."/>
            <person name="Shu S."/>
            <person name="Lindquist E."/>
            <person name="Wang M."/>
            <person name="Pitluck S."/>
            <person name="Vogel J.P."/>
            <person name="Garvin D.F."/>
            <person name="Mockler T.C."/>
            <person name="Schmutz J."/>
            <person name="Rokhsar D."/>
            <person name="Bevan M.W."/>
        </authorList>
    </citation>
    <scope>NUCLEOTIDE SEQUENCE</scope>
    <source>
        <strain evidence="2">Bd21</strain>
    </source>
</reference>
<dbReference type="InterPro" id="IPR050466">
    <property type="entry name" value="Carboxylest/Gibb_receptor"/>
</dbReference>
<dbReference type="Gene3D" id="3.40.50.1820">
    <property type="entry name" value="alpha/beta hydrolase"/>
    <property type="match status" value="1"/>
</dbReference>
<gene>
    <name evidence="2" type="ORF">BRADI_1g50705v3</name>
</gene>
<evidence type="ECO:0000313" key="3">
    <source>
        <dbReference type="EnsemblPlants" id="KQK19827"/>
    </source>
</evidence>
<evidence type="ECO:0000313" key="2">
    <source>
        <dbReference type="EMBL" id="KQK19827.1"/>
    </source>
</evidence>
<dbReference type="EnsemblPlants" id="KQK19827">
    <property type="protein sequence ID" value="KQK19827"/>
    <property type="gene ID" value="BRADI_1g50705v3"/>
</dbReference>
<evidence type="ECO:0000259" key="1">
    <source>
        <dbReference type="Pfam" id="PF07859"/>
    </source>
</evidence>
<reference evidence="2 3" key="1">
    <citation type="journal article" date="2010" name="Nature">
        <title>Genome sequencing and analysis of the model grass Brachypodium distachyon.</title>
        <authorList>
            <consortium name="International Brachypodium Initiative"/>
        </authorList>
    </citation>
    <scope>NUCLEOTIDE SEQUENCE [LARGE SCALE GENOMIC DNA]</scope>
    <source>
        <strain evidence="2 3">Bd21</strain>
    </source>
</reference>
<dbReference type="PANTHER" id="PTHR23024:SF398">
    <property type="entry name" value="OS07G0526600 PROTEIN"/>
    <property type="match status" value="1"/>
</dbReference>
<dbReference type="SUPFAM" id="SSF53474">
    <property type="entry name" value="alpha/beta-Hydrolases"/>
    <property type="match status" value="1"/>
</dbReference>
<proteinExistence type="predicted"/>
<dbReference type="GO" id="GO:0016787">
    <property type="term" value="F:hydrolase activity"/>
    <property type="evidence" value="ECO:0007669"/>
    <property type="project" value="InterPro"/>
</dbReference>
<keyword evidence="4" id="KW-1185">Reference proteome</keyword>
<protein>
    <recommendedName>
        <fullName evidence="1">Alpha/beta hydrolase fold-3 domain-containing protein</fullName>
    </recommendedName>
</protein>
<evidence type="ECO:0000313" key="4">
    <source>
        <dbReference type="Proteomes" id="UP000008810"/>
    </source>
</evidence>
<name>A0A0Q3JQ14_BRADI</name>
<dbReference type="InterPro" id="IPR013094">
    <property type="entry name" value="AB_hydrolase_3"/>
</dbReference>
<dbReference type="Proteomes" id="UP000008810">
    <property type="component" value="Chromosome 1"/>
</dbReference>
<dbReference type="PANTHER" id="PTHR23024">
    <property type="entry name" value="ARYLACETAMIDE DEACETYLASE"/>
    <property type="match status" value="1"/>
</dbReference>
<accession>A0A0Q3JQ14</accession>
<dbReference type="InParanoid" id="A0A0Q3JQ14"/>
<dbReference type="EMBL" id="CM000880">
    <property type="protein sequence ID" value="KQK19827.1"/>
    <property type="molecule type" value="Genomic_DNA"/>
</dbReference>
<dbReference type="Pfam" id="PF07859">
    <property type="entry name" value="Abhydrolase_3"/>
    <property type="match status" value="1"/>
</dbReference>
<dbReference type="InterPro" id="IPR029058">
    <property type="entry name" value="AB_hydrolase_fold"/>
</dbReference>
<reference evidence="3" key="3">
    <citation type="submission" date="2018-08" db="UniProtKB">
        <authorList>
            <consortium name="EnsemblPlants"/>
        </authorList>
    </citation>
    <scope>IDENTIFICATION</scope>
    <source>
        <strain evidence="3">cv. Bd21</strain>
    </source>
</reference>
<feature type="domain" description="Alpha/beta hydrolase fold-3" evidence="1">
    <location>
        <begin position="103"/>
        <end position="332"/>
    </location>
</feature>
<dbReference type="OrthoDB" id="646493at2759"/>
<sequence>MHANAENSRLAAAAATSRKAQQQNEVEVLVDLYPFIRKYKDGRVERFVSSPFVPADEHGRVATRDIVVDQGSGVSVRLFLPSGAGAAVDSGTGEACRTRLPLVVYFHGGSFCSESAFSRTYNRYASSLASNAGALVVSVEYRLAPEFPIPAAYDDAWTAFQWVQMQLQQVPSSLSFSADPWIADYADPTRTFLAGDSAGGNIAYHTAVRCCHHHHNLEIEGLIMVQPYFWGSDGRLPSETDDPVPAGSLFMPAYGVDRLWPFVTNGMAGNDDPRINPPVDEILSLSLTCRRVLMAVAEKDTLRDRGLRLAERMAPLTDMAVVKSEGEEHGFHLYNPLRATSKKLMKSIVQFIGNVVDDDNDDPCATTKKPSPAPLAVAPSLVLGAPTRPFKDVFGYGMAMKRWTPPDARPNHIITALRVATPHETGSPYP</sequence>
<dbReference type="Gramene" id="KQK19827">
    <property type="protein sequence ID" value="KQK19827"/>
    <property type="gene ID" value="BRADI_1g50705v3"/>
</dbReference>
<dbReference type="AlphaFoldDB" id="A0A0Q3JQ14"/>